<accession>A0A9N9C301</accession>
<name>A0A9N9C301_9GLOM</name>
<dbReference type="PANTHER" id="PTHR33266:SF1">
    <property type="entry name" value="F-BOX DOMAIN-CONTAINING PROTEIN"/>
    <property type="match status" value="1"/>
</dbReference>
<dbReference type="PANTHER" id="PTHR33266">
    <property type="entry name" value="CHROMOSOME 15, WHOLE GENOME SHOTGUN SEQUENCE"/>
    <property type="match status" value="1"/>
</dbReference>
<comment type="caution">
    <text evidence="1">The sequence shown here is derived from an EMBL/GenBank/DDBJ whole genome shotgun (WGS) entry which is preliminary data.</text>
</comment>
<sequence>MTYVSEDHQTVVTASPSEPPLAMAAAAIMNHEDIRISDILKHLIQGIRKGFVLHGYRGETIAQFILLMAWDKHVTARSSPLSIKFAEPVNIHDYLRSLSILHTKKHDLLEFAKRGPAVYCKECQRGVDLMIPVLIDGNLDVELVLKDIVIIFYQVTGGIRRIRYHALFGITKELYSCLNLRQEDETLEVEKLLKELRTASVDLMQLIEDEENKAIVRHMLPLYCPKDETASKRRKT</sequence>
<organism evidence="1 2">
    <name type="scientific">Paraglomus occultum</name>
    <dbReference type="NCBI Taxonomy" id="144539"/>
    <lineage>
        <taxon>Eukaryota</taxon>
        <taxon>Fungi</taxon>
        <taxon>Fungi incertae sedis</taxon>
        <taxon>Mucoromycota</taxon>
        <taxon>Glomeromycotina</taxon>
        <taxon>Glomeromycetes</taxon>
        <taxon>Paraglomerales</taxon>
        <taxon>Paraglomeraceae</taxon>
        <taxon>Paraglomus</taxon>
    </lineage>
</organism>
<gene>
    <name evidence="1" type="ORF">POCULU_LOCUS6911</name>
</gene>
<dbReference type="AlphaFoldDB" id="A0A9N9C301"/>
<evidence type="ECO:0000313" key="2">
    <source>
        <dbReference type="Proteomes" id="UP000789572"/>
    </source>
</evidence>
<dbReference type="OrthoDB" id="2411469at2759"/>
<dbReference type="Proteomes" id="UP000789572">
    <property type="component" value="Unassembled WGS sequence"/>
</dbReference>
<evidence type="ECO:0000313" key="1">
    <source>
        <dbReference type="EMBL" id="CAG8589741.1"/>
    </source>
</evidence>
<dbReference type="EMBL" id="CAJVPJ010001401">
    <property type="protein sequence ID" value="CAG8589741.1"/>
    <property type="molecule type" value="Genomic_DNA"/>
</dbReference>
<protein>
    <submittedName>
        <fullName evidence="1">523_t:CDS:1</fullName>
    </submittedName>
</protein>
<reference evidence="1" key="1">
    <citation type="submission" date="2021-06" db="EMBL/GenBank/DDBJ databases">
        <authorList>
            <person name="Kallberg Y."/>
            <person name="Tangrot J."/>
            <person name="Rosling A."/>
        </authorList>
    </citation>
    <scope>NUCLEOTIDE SEQUENCE</scope>
    <source>
        <strain evidence="1">IA702</strain>
    </source>
</reference>
<proteinExistence type="predicted"/>
<keyword evidence="2" id="KW-1185">Reference proteome</keyword>